<dbReference type="SUPFAM" id="SSF74650">
    <property type="entry name" value="Galactose mutarotase-like"/>
    <property type="match status" value="1"/>
</dbReference>
<protein>
    <submittedName>
        <fullName evidence="1">Aldose 1-epimerase</fullName>
    </submittedName>
</protein>
<dbReference type="GO" id="GO:0016853">
    <property type="term" value="F:isomerase activity"/>
    <property type="evidence" value="ECO:0007669"/>
    <property type="project" value="InterPro"/>
</dbReference>
<dbReference type="CDD" id="cd09021">
    <property type="entry name" value="Aldose_epim_Ec_YphB"/>
    <property type="match status" value="1"/>
</dbReference>
<reference evidence="1 2" key="1">
    <citation type="submission" date="2019-12" db="EMBL/GenBank/DDBJ databases">
        <title>Genomic-based taxomic classification of the family Erythrobacteraceae.</title>
        <authorList>
            <person name="Xu L."/>
        </authorList>
    </citation>
    <scope>NUCLEOTIDE SEQUENCE [LARGE SCALE GENOMIC DNA]</scope>
    <source>
        <strain evidence="1 2">MCCC 1A09965</strain>
    </source>
</reference>
<gene>
    <name evidence="1" type="ORF">GRI48_06420</name>
</gene>
<dbReference type="GO" id="GO:0030246">
    <property type="term" value="F:carbohydrate binding"/>
    <property type="evidence" value="ECO:0007669"/>
    <property type="project" value="InterPro"/>
</dbReference>
<dbReference type="InterPro" id="IPR014718">
    <property type="entry name" value="GH-type_carb-bd"/>
</dbReference>
<keyword evidence="2" id="KW-1185">Reference proteome</keyword>
<evidence type="ECO:0000313" key="2">
    <source>
        <dbReference type="Proteomes" id="UP000445582"/>
    </source>
</evidence>
<dbReference type="OrthoDB" id="9796517at2"/>
<organism evidence="1 2">
    <name type="scientific">Qipengyuania oceanensis</name>
    <dbReference type="NCBI Taxonomy" id="1463597"/>
    <lineage>
        <taxon>Bacteria</taxon>
        <taxon>Pseudomonadati</taxon>
        <taxon>Pseudomonadota</taxon>
        <taxon>Alphaproteobacteria</taxon>
        <taxon>Sphingomonadales</taxon>
        <taxon>Erythrobacteraceae</taxon>
        <taxon>Qipengyuania</taxon>
    </lineage>
</organism>
<dbReference type="RefSeq" id="WP_160673039.1">
    <property type="nucleotide sequence ID" value="NZ_WTYN01000001.1"/>
</dbReference>
<dbReference type="AlphaFoldDB" id="A0A844YG62"/>
<evidence type="ECO:0000313" key="1">
    <source>
        <dbReference type="EMBL" id="MXO62643.1"/>
    </source>
</evidence>
<accession>A0A844YG62</accession>
<dbReference type="GO" id="GO:0005975">
    <property type="term" value="P:carbohydrate metabolic process"/>
    <property type="evidence" value="ECO:0007669"/>
    <property type="project" value="InterPro"/>
</dbReference>
<name>A0A844YG62_9SPHN</name>
<dbReference type="InterPro" id="IPR011013">
    <property type="entry name" value="Gal_mutarotase_sf_dom"/>
</dbReference>
<sequence>MADPHTFAIAASGWRAEIAPGVGGSLASLTLDDVPVLRSARAGSADPTELACFPLVPFANRVDRGLFSWQGTNVSLKPNHLAEVHALHGSGWQAEWEVMQRREFKASMRYRHDGCGPAPFPSDPDRWPWAFEAEQRVRLGKRGCAITLDVTNCANVPMPAGVGLHPYFRRRTETRLRFRSNGIFLVDELLVPTGEFAASDHFADFSHGAALPDRTIDHCFVAWDGEAVLEDALGTIHLSAQGAPYVHVYAPAGADFVCLEPVSHMPDALNQDPGGVTSLPPGCTASLRVWIEAELA</sequence>
<dbReference type="Proteomes" id="UP000445582">
    <property type="component" value="Unassembled WGS sequence"/>
</dbReference>
<proteinExistence type="predicted"/>
<dbReference type="InterPro" id="IPR008183">
    <property type="entry name" value="Aldose_1/G6P_1-epimerase"/>
</dbReference>
<dbReference type="Pfam" id="PF01263">
    <property type="entry name" value="Aldose_epim"/>
    <property type="match status" value="1"/>
</dbReference>
<comment type="caution">
    <text evidence="1">The sequence shown here is derived from an EMBL/GenBank/DDBJ whole genome shotgun (WGS) entry which is preliminary data.</text>
</comment>
<dbReference type="Gene3D" id="2.70.98.10">
    <property type="match status" value="1"/>
</dbReference>
<dbReference type="EMBL" id="WTYN01000001">
    <property type="protein sequence ID" value="MXO62643.1"/>
    <property type="molecule type" value="Genomic_DNA"/>
</dbReference>